<dbReference type="Proteomes" id="UP000053201">
    <property type="component" value="Unassembled WGS sequence"/>
</dbReference>
<evidence type="ECO:0000256" key="9">
    <source>
        <dbReference type="ARBA" id="ARBA00048270"/>
    </source>
</evidence>
<keyword evidence="5 10" id="KW-0067">ATP-binding</keyword>
<dbReference type="SUPFAM" id="SSF50715">
    <property type="entry name" value="Ribosomal protein L25-like"/>
    <property type="match status" value="1"/>
</dbReference>
<dbReference type="eggNOG" id="KOG1148">
    <property type="taxonomic scope" value="Eukaryota"/>
</dbReference>
<name>A0A0L0HB01_SPIPD</name>
<feature type="region of interest" description="Disordered" evidence="11">
    <location>
        <begin position="172"/>
        <end position="212"/>
    </location>
</feature>
<dbReference type="InterPro" id="IPR050132">
    <property type="entry name" value="Gln/Glu-tRNA_Ligase"/>
</dbReference>
<keyword evidence="6 10" id="KW-0648">Protein biosynthesis</keyword>
<feature type="domain" description="Glutaminyl-tRNA synthetase class Ib non-specific RNA-binding" evidence="14">
    <location>
        <begin position="161"/>
        <end position="245"/>
    </location>
</feature>
<dbReference type="InterPro" id="IPR020056">
    <property type="entry name" value="Rbsml_bL25/Gln-tRNA_synth_N"/>
</dbReference>
<keyword evidence="18" id="KW-1185">Reference proteome</keyword>
<evidence type="ECO:0000259" key="12">
    <source>
        <dbReference type="Pfam" id="PF00749"/>
    </source>
</evidence>
<dbReference type="FunFam" id="1.10.8.1290:FF:000002">
    <property type="entry name" value="Glutamine--tRNA ligase cytoplasmic"/>
    <property type="match status" value="1"/>
</dbReference>
<dbReference type="EMBL" id="KQ257460">
    <property type="protein sequence ID" value="KNC98387.1"/>
    <property type="molecule type" value="Genomic_DNA"/>
</dbReference>
<evidence type="ECO:0000256" key="1">
    <source>
        <dbReference type="ARBA" id="ARBA00005594"/>
    </source>
</evidence>
<evidence type="ECO:0000256" key="11">
    <source>
        <dbReference type="SAM" id="MobiDB-lite"/>
    </source>
</evidence>
<dbReference type="InterPro" id="IPR014729">
    <property type="entry name" value="Rossmann-like_a/b/a_fold"/>
</dbReference>
<dbReference type="PROSITE" id="PS00178">
    <property type="entry name" value="AA_TRNA_LIGASE_I"/>
    <property type="match status" value="1"/>
</dbReference>
<dbReference type="VEuPathDB" id="FungiDB:SPPG_06093"/>
<protein>
    <recommendedName>
        <fullName evidence="2">glutamine--tRNA ligase</fullName>
        <ecNumber evidence="2">6.1.1.18</ecNumber>
    </recommendedName>
    <alternativeName>
        <fullName evidence="8">Glutaminyl-tRNA synthetase</fullName>
    </alternativeName>
</protein>
<dbReference type="GO" id="GO:0005829">
    <property type="term" value="C:cytosol"/>
    <property type="evidence" value="ECO:0007669"/>
    <property type="project" value="EnsemblFungi"/>
</dbReference>
<dbReference type="InterPro" id="IPR020058">
    <property type="entry name" value="Glu/Gln-tRNA-synth_Ib_cat-dom"/>
</dbReference>
<evidence type="ECO:0000256" key="2">
    <source>
        <dbReference type="ARBA" id="ARBA00012836"/>
    </source>
</evidence>
<dbReference type="RefSeq" id="XP_016606427.1">
    <property type="nucleotide sequence ID" value="XM_016754299.1"/>
</dbReference>
<keyword evidence="3 10" id="KW-0436">Ligase</keyword>
<dbReference type="Pfam" id="PF04557">
    <property type="entry name" value="tRNA_synt_1c_R2"/>
    <property type="match status" value="1"/>
</dbReference>
<evidence type="ECO:0000259" key="16">
    <source>
        <dbReference type="Pfam" id="PF20974"/>
    </source>
</evidence>
<dbReference type="GO" id="GO:0005524">
    <property type="term" value="F:ATP binding"/>
    <property type="evidence" value="ECO:0007669"/>
    <property type="project" value="UniProtKB-KW"/>
</dbReference>
<dbReference type="GO" id="GO:0005739">
    <property type="term" value="C:mitochondrion"/>
    <property type="evidence" value="ECO:0007669"/>
    <property type="project" value="EnsemblFungi"/>
</dbReference>
<evidence type="ECO:0000256" key="6">
    <source>
        <dbReference type="ARBA" id="ARBA00022917"/>
    </source>
</evidence>
<evidence type="ECO:0000256" key="7">
    <source>
        <dbReference type="ARBA" id="ARBA00023146"/>
    </source>
</evidence>
<dbReference type="NCBIfam" id="TIGR00440">
    <property type="entry name" value="glnS"/>
    <property type="match status" value="1"/>
</dbReference>
<keyword evidence="4 10" id="KW-0547">Nucleotide-binding</keyword>
<dbReference type="Gene3D" id="3.40.50.620">
    <property type="entry name" value="HUPs"/>
    <property type="match status" value="1"/>
</dbReference>
<evidence type="ECO:0000313" key="18">
    <source>
        <dbReference type="Proteomes" id="UP000053201"/>
    </source>
</evidence>
<dbReference type="InParanoid" id="A0A0L0HB01"/>
<dbReference type="InterPro" id="IPR011035">
    <property type="entry name" value="Ribosomal_bL25/Gln-tRNA_synth"/>
</dbReference>
<dbReference type="InterPro" id="IPR000924">
    <property type="entry name" value="Glu/Gln-tRNA-synth"/>
</dbReference>
<dbReference type="FunFam" id="1.10.10.2420:FF:000001">
    <property type="entry name" value="Glutamine--tRNA ligase cytoplasmic"/>
    <property type="match status" value="1"/>
</dbReference>
<dbReference type="PRINTS" id="PR00987">
    <property type="entry name" value="TRNASYNTHGLU"/>
</dbReference>
<dbReference type="Pfam" id="PF03950">
    <property type="entry name" value="tRNA-synt_1c_C"/>
    <property type="match status" value="1"/>
</dbReference>
<dbReference type="FunCoup" id="A0A0L0HB01">
    <property type="interactions" value="840"/>
</dbReference>
<dbReference type="SUPFAM" id="SSF52374">
    <property type="entry name" value="Nucleotidylyl transferase"/>
    <property type="match status" value="1"/>
</dbReference>
<dbReference type="STRING" id="645134.A0A0L0HB01"/>
<dbReference type="Gene3D" id="1.10.8.1290">
    <property type="entry name" value="Glutaminyl-tRNA synthetase, non-specific RNA binding region part 1, domain 1"/>
    <property type="match status" value="1"/>
</dbReference>
<evidence type="ECO:0000256" key="10">
    <source>
        <dbReference type="RuleBase" id="RU363037"/>
    </source>
</evidence>
<feature type="domain" description="Glutamyl/glutaminyl-tRNA synthetase class Ib anti-codon binding" evidence="13">
    <location>
        <begin position="564"/>
        <end position="665"/>
    </location>
</feature>
<dbReference type="GO" id="GO:0004819">
    <property type="term" value="F:glutamine-tRNA ligase activity"/>
    <property type="evidence" value="ECO:0007669"/>
    <property type="project" value="UniProtKB-EC"/>
</dbReference>
<dbReference type="Gene3D" id="2.40.240.10">
    <property type="entry name" value="Ribosomal Protein L25, Chain P"/>
    <property type="match status" value="2"/>
</dbReference>
<feature type="compositionally biased region" description="Basic and acidic residues" evidence="11">
    <location>
        <begin position="172"/>
        <end position="183"/>
    </location>
</feature>
<feature type="domain" description="tRNA synthetases class I (E and Q) anti-codon binding" evidence="16">
    <location>
        <begin position="678"/>
        <end position="758"/>
    </location>
</feature>
<dbReference type="OrthoDB" id="10250478at2759"/>
<evidence type="ECO:0000256" key="3">
    <source>
        <dbReference type="ARBA" id="ARBA00022598"/>
    </source>
</evidence>
<dbReference type="InterPro" id="IPR001412">
    <property type="entry name" value="aa-tRNA-synth_I_CS"/>
</dbReference>
<comment type="catalytic activity">
    <reaction evidence="9">
        <text>tRNA(Gln) + L-glutamine + ATP = L-glutaminyl-tRNA(Gln) + AMP + diphosphate</text>
        <dbReference type="Rhea" id="RHEA:20121"/>
        <dbReference type="Rhea" id="RHEA-COMP:9662"/>
        <dbReference type="Rhea" id="RHEA-COMP:9681"/>
        <dbReference type="ChEBI" id="CHEBI:30616"/>
        <dbReference type="ChEBI" id="CHEBI:33019"/>
        <dbReference type="ChEBI" id="CHEBI:58359"/>
        <dbReference type="ChEBI" id="CHEBI:78442"/>
        <dbReference type="ChEBI" id="CHEBI:78521"/>
        <dbReference type="ChEBI" id="CHEBI:456215"/>
        <dbReference type="EC" id="6.1.1.18"/>
    </reaction>
</comment>
<dbReference type="PANTHER" id="PTHR43097:SF4">
    <property type="entry name" value="GLUTAMINE--TRNA LIGASE"/>
    <property type="match status" value="1"/>
</dbReference>
<dbReference type="InterPro" id="IPR049437">
    <property type="entry name" value="tRNA-synt_1c_C2"/>
</dbReference>
<proteinExistence type="inferred from homology"/>
<dbReference type="AlphaFoldDB" id="A0A0L0HB01"/>
<dbReference type="GeneID" id="27689425"/>
<dbReference type="FunFam" id="2.40.240.10:FF:000007">
    <property type="entry name" value="Glutamine--tRNA ligase"/>
    <property type="match status" value="1"/>
</dbReference>
<gene>
    <name evidence="17" type="ORF">SPPG_06093</name>
</gene>
<evidence type="ECO:0000256" key="8">
    <source>
        <dbReference type="ARBA" id="ARBA00030466"/>
    </source>
</evidence>
<evidence type="ECO:0000256" key="5">
    <source>
        <dbReference type="ARBA" id="ARBA00022840"/>
    </source>
</evidence>
<dbReference type="OMA" id="TWCIYPM"/>
<evidence type="ECO:0000259" key="15">
    <source>
        <dbReference type="Pfam" id="PF04558"/>
    </source>
</evidence>
<dbReference type="InterPro" id="IPR007639">
    <property type="entry name" value="Gln-tRNA-synth_Ib_RNA-bd_N"/>
</dbReference>
<dbReference type="GO" id="GO:0006425">
    <property type="term" value="P:glutaminyl-tRNA aminoacylation"/>
    <property type="evidence" value="ECO:0007669"/>
    <property type="project" value="EnsemblFungi"/>
</dbReference>
<dbReference type="InterPro" id="IPR004514">
    <property type="entry name" value="Gln-tRNA-synth"/>
</dbReference>
<dbReference type="GO" id="GO:1990825">
    <property type="term" value="F:sequence-specific mRNA binding"/>
    <property type="evidence" value="ECO:0007669"/>
    <property type="project" value="EnsemblFungi"/>
</dbReference>
<feature type="domain" description="Glutamyl/glutaminyl-tRNA synthetase class Ib catalytic" evidence="12">
    <location>
        <begin position="252"/>
        <end position="561"/>
    </location>
</feature>
<dbReference type="Pfam" id="PF00749">
    <property type="entry name" value="tRNA-synt_1c"/>
    <property type="match status" value="1"/>
</dbReference>
<accession>A0A0L0HB01</accession>
<dbReference type="EC" id="6.1.1.18" evidence="2"/>
<dbReference type="FunFam" id="3.40.50.620:FF:000037">
    <property type="entry name" value="Glutamine--tRNA ligase cytoplasmic"/>
    <property type="match status" value="1"/>
</dbReference>
<dbReference type="CDD" id="cd00807">
    <property type="entry name" value="GlnRS_core"/>
    <property type="match status" value="1"/>
</dbReference>
<evidence type="ECO:0000256" key="4">
    <source>
        <dbReference type="ARBA" id="ARBA00022741"/>
    </source>
</evidence>
<dbReference type="Pfam" id="PF04558">
    <property type="entry name" value="tRNA_synt_1c_R1"/>
    <property type="match status" value="1"/>
</dbReference>
<dbReference type="InterPro" id="IPR042558">
    <property type="entry name" value="Gln-tRNA-synth_Ib_RNA-bd_N_1"/>
</dbReference>
<evidence type="ECO:0000259" key="14">
    <source>
        <dbReference type="Pfam" id="PF04557"/>
    </source>
</evidence>
<evidence type="ECO:0000259" key="13">
    <source>
        <dbReference type="Pfam" id="PF03950"/>
    </source>
</evidence>
<comment type="similarity">
    <text evidence="1 10">Belongs to the class-I aminoacyl-tRNA synthetase family.</text>
</comment>
<organism evidence="17 18">
    <name type="scientific">Spizellomyces punctatus (strain DAOM BR117)</name>
    <dbReference type="NCBI Taxonomy" id="645134"/>
    <lineage>
        <taxon>Eukaryota</taxon>
        <taxon>Fungi</taxon>
        <taxon>Fungi incertae sedis</taxon>
        <taxon>Chytridiomycota</taxon>
        <taxon>Chytridiomycota incertae sedis</taxon>
        <taxon>Chytridiomycetes</taxon>
        <taxon>Spizellomycetales</taxon>
        <taxon>Spizellomycetaceae</taxon>
        <taxon>Spizellomyces</taxon>
    </lineage>
</organism>
<dbReference type="Gene3D" id="1.10.10.2420">
    <property type="match status" value="1"/>
</dbReference>
<reference evidence="17 18" key="1">
    <citation type="submission" date="2009-08" db="EMBL/GenBank/DDBJ databases">
        <title>The Genome Sequence of Spizellomyces punctatus strain DAOM BR117.</title>
        <authorList>
            <consortium name="The Broad Institute Genome Sequencing Platform"/>
            <person name="Russ C."/>
            <person name="Cuomo C."/>
            <person name="Shea T."/>
            <person name="Young S.K."/>
            <person name="Zeng Q."/>
            <person name="Koehrsen M."/>
            <person name="Haas B."/>
            <person name="Borodovsky M."/>
            <person name="Guigo R."/>
            <person name="Alvarado L."/>
            <person name="Berlin A."/>
            <person name="Bochicchio J."/>
            <person name="Borenstein D."/>
            <person name="Chapman S."/>
            <person name="Chen Z."/>
            <person name="Engels R."/>
            <person name="Freedman E."/>
            <person name="Gellesch M."/>
            <person name="Goldberg J."/>
            <person name="Griggs A."/>
            <person name="Gujja S."/>
            <person name="Heiman D."/>
            <person name="Hepburn T."/>
            <person name="Howarth C."/>
            <person name="Jen D."/>
            <person name="Larson L."/>
            <person name="Lewis B."/>
            <person name="Mehta T."/>
            <person name="Park D."/>
            <person name="Pearson M."/>
            <person name="Roberts A."/>
            <person name="Saif S."/>
            <person name="Shenoy N."/>
            <person name="Sisk P."/>
            <person name="Stolte C."/>
            <person name="Sykes S."/>
            <person name="Thomson T."/>
            <person name="Walk T."/>
            <person name="White J."/>
            <person name="Yandava C."/>
            <person name="Burger G."/>
            <person name="Gray M.W."/>
            <person name="Holland P.W.H."/>
            <person name="King N."/>
            <person name="Lang F.B.F."/>
            <person name="Roger A.J."/>
            <person name="Ruiz-Trillo I."/>
            <person name="Lander E."/>
            <person name="Nusbaum C."/>
        </authorList>
    </citation>
    <scope>NUCLEOTIDE SEQUENCE [LARGE SCALE GENOMIC DNA]</scope>
    <source>
        <strain evidence="17 18">DAOM BR117</strain>
    </source>
</reference>
<dbReference type="InterPro" id="IPR020059">
    <property type="entry name" value="Glu/Gln-tRNA-synth_Ib_codon-bd"/>
</dbReference>
<sequence length="784" mass="88823">MDGLAETFQKIGLSETKAKETAANKKLSANLEEVIREAGASDGVERTIGALFYTLASTITPKARPHLPYIAKAIKTGRLTSNDQISAAIKYAEKAGQSLDDSKFDEECGVGVVVTQEEIIATVSNVIDSRKEDLIEKRYQMLGQLLGELRTRLRWANSLAVKEELDKQMLEVLGPKDERDNPKAKKKQEKVANASKVPTKDAPPSSGNRVAETAKSTRFIFEGELARLHKPGENPQIKPELMKEHLARTGGKVVTRFPPEPNGFLHIGHAKAINVNFGYAAAYKGITYLRYDDTNPEAEEEIYFTSILDTVRWLGFEPTAITYSSDHFQRLYELAVELIKRDKGYVCHCTGEQIYADRGGDTKGPRRACIHRNRPIEESLAEFQKMKDGEYQEGEAILRMKMDLENPNPQFWDLVAYRVLKAPHHRTGDQWCIYPTYDFTHCLCDSFEDITHSLCTTEFTLSRESYYWLVDALEIYKPVQWEYGRLNLAYTVMSKRKLKKLVEDKLVSGWDDPRLYTMAAIRRRGFTPEAINAFVRDLGVTTANTVIHPERLENIVRDHLNDVAPRLMLILEPLKITLTNLPEGYEEEVTVPNKPRDDSMGSHTVPFTRTVYIDRSDFKEQDDPNFYRLAPGKTVGLLNVRHPITATEVVKDGSGNVIEVKARYENGPEVSKKPKTYIHWVAESAKHQSPVKVEVRLYSNLFLHENPQSEKDVPGGWLSDLNPTSLVTIPEAFSEVGINTFKVEDKFQAVRTGYFCVDPNSDVKHGKFVLNRTVTLKEDSKKDK</sequence>
<evidence type="ECO:0000313" key="17">
    <source>
        <dbReference type="EMBL" id="KNC98387.1"/>
    </source>
</evidence>
<dbReference type="PANTHER" id="PTHR43097">
    <property type="entry name" value="GLUTAMINE-TRNA LIGASE"/>
    <property type="match status" value="1"/>
</dbReference>
<dbReference type="Pfam" id="PF20974">
    <property type="entry name" value="tRNA-synt_1c_C2"/>
    <property type="match status" value="1"/>
</dbReference>
<keyword evidence="7 10" id="KW-0030">Aminoacyl-tRNA synthetase</keyword>
<dbReference type="InterPro" id="IPR007638">
    <property type="entry name" value="Gln-tRNA-synth_Ib_RNA-bd_2"/>
</dbReference>
<dbReference type="InterPro" id="IPR042559">
    <property type="entry name" value="Gln-tRNA-synth_Ib_RNA-bd_N_2"/>
</dbReference>
<feature type="domain" description="Glutaminyl-tRNA synthetase class Ib non-specific RNA-binding" evidence="15">
    <location>
        <begin position="4"/>
        <end position="157"/>
    </location>
</feature>